<dbReference type="Proteomes" id="UP000034508">
    <property type="component" value="Unassembled WGS sequence"/>
</dbReference>
<keyword evidence="1" id="KW-0472">Membrane</keyword>
<comment type="caution">
    <text evidence="2">The sequence shown here is derived from an EMBL/GenBank/DDBJ whole genome shotgun (WGS) entry which is preliminary data.</text>
</comment>
<evidence type="ECO:0000256" key="1">
    <source>
        <dbReference type="SAM" id="Phobius"/>
    </source>
</evidence>
<organism evidence="2 3">
    <name type="scientific">Berkelbacteria bacterium GW2011_GWA1_36_9</name>
    <dbReference type="NCBI Taxonomy" id="1618331"/>
    <lineage>
        <taxon>Bacteria</taxon>
        <taxon>Candidatus Berkelbacteria</taxon>
    </lineage>
</organism>
<evidence type="ECO:0000313" key="3">
    <source>
        <dbReference type="Proteomes" id="UP000034508"/>
    </source>
</evidence>
<protein>
    <submittedName>
        <fullName evidence="2">Uncharacterized protein</fullName>
    </submittedName>
</protein>
<dbReference type="EMBL" id="LBSM01000001">
    <property type="protein sequence ID" value="KKQ18872.1"/>
    <property type="molecule type" value="Genomic_DNA"/>
</dbReference>
<reference evidence="2 3" key="1">
    <citation type="journal article" date="2015" name="Nature">
        <title>rRNA introns, odd ribosomes, and small enigmatic genomes across a large radiation of phyla.</title>
        <authorList>
            <person name="Brown C.T."/>
            <person name="Hug L.A."/>
            <person name="Thomas B.C."/>
            <person name="Sharon I."/>
            <person name="Castelle C.J."/>
            <person name="Singh A."/>
            <person name="Wilkins M.J."/>
            <person name="Williams K.H."/>
            <person name="Banfield J.F."/>
        </authorList>
    </citation>
    <scope>NUCLEOTIDE SEQUENCE [LARGE SCALE GENOMIC DNA]</scope>
</reference>
<keyword evidence="1" id="KW-0812">Transmembrane</keyword>
<name>A0A0G0FM30_9BACT</name>
<keyword evidence="1" id="KW-1133">Transmembrane helix</keyword>
<feature type="transmembrane region" description="Helical" evidence="1">
    <location>
        <begin position="88"/>
        <end position="110"/>
    </location>
</feature>
<sequence length="120" mass="13879">MSVPLLIFLLTIVIILAIVLIFERDNIHVILKPNLLKVIICFVILFLLHFYFISTVKISYISPCYPDMNEECKNQESQRLTIIKHRNALSVDLIVGLPIVLLIYVFIGVYQSKKYNEPNS</sequence>
<feature type="transmembrane region" description="Helical" evidence="1">
    <location>
        <begin position="34"/>
        <end position="53"/>
    </location>
</feature>
<gene>
    <name evidence="2" type="ORF">US31_C0001G0059</name>
</gene>
<proteinExistence type="predicted"/>
<accession>A0A0G0FM30</accession>
<evidence type="ECO:0000313" key="2">
    <source>
        <dbReference type="EMBL" id="KKQ18872.1"/>
    </source>
</evidence>
<dbReference type="AlphaFoldDB" id="A0A0G0FM30"/>
<feature type="transmembrane region" description="Helical" evidence="1">
    <location>
        <begin position="6"/>
        <end position="22"/>
    </location>
</feature>